<protein>
    <recommendedName>
        <fullName evidence="1">GFO/IDH/MocA-like oxidoreductase domain-containing protein</fullName>
    </recommendedName>
</protein>
<dbReference type="AlphaFoldDB" id="X0XQE5"/>
<name>X0XQE5_9ZZZZ</name>
<dbReference type="PANTHER" id="PTHR43708">
    <property type="entry name" value="CONSERVED EXPRESSED OXIDOREDUCTASE (EUROFUNG)"/>
    <property type="match status" value="1"/>
</dbReference>
<dbReference type="SUPFAM" id="SSF55347">
    <property type="entry name" value="Glyceraldehyde-3-phosphate dehydrogenase-like, C-terminal domain"/>
    <property type="match status" value="1"/>
</dbReference>
<gene>
    <name evidence="2" type="ORF">S01H1_74690</name>
</gene>
<feature type="domain" description="GFO/IDH/MocA-like oxidoreductase" evidence="1">
    <location>
        <begin position="37"/>
        <end position="188"/>
    </location>
</feature>
<dbReference type="Gene3D" id="3.30.360.10">
    <property type="entry name" value="Dihydrodipicolinate Reductase, domain 2"/>
    <property type="match status" value="1"/>
</dbReference>
<dbReference type="InterPro" id="IPR051317">
    <property type="entry name" value="Gfo/Idh/MocA_oxidoreduct"/>
</dbReference>
<evidence type="ECO:0000259" key="1">
    <source>
        <dbReference type="Pfam" id="PF22725"/>
    </source>
</evidence>
<proteinExistence type="predicted"/>
<feature type="non-terminal residue" evidence="2">
    <location>
        <position position="1"/>
    </location>
</feature>
<comment type="caution">
    <text evidence="2">The sequence shown here is derived from an EMBL/GenBank/DDBJ whole genome shotgun (WGS) entry which is preliminary data.</text>
</comment>
<dbReference type="EMBL" id="BARS01049984">
    <property type="protein sequence ID" value="GAG38888.1"/>
    <property type="molecule type" value="Genomic_DNA"/>
</dbReference>
<accession>X0XQE5</accession>
<organism evidence="2">
    <name type="scientific">marine sediment metagenome</name>
    <dbReference type="NCBI Taxonomy" id="412755"/>
    <lineage>
        <taxon>unclassified sequences</taxon>
        <taxon>metagenomes</taxon>
        <taxon>ecological metagenomes</taxon>
    </lineage>
</organism>
<dbReference type="InterPro" id="IPR055170">
    <property type="entry name" value="GFO_IDH_MocA-like_dom"/>
</dbReference>
<evidence type="ECO:0000313" key="2">
    <source>
        <dbReference type="EMBL" id="GAG38888.1"/>
    </source>
</evidence>
<dbReference type="PANTHER" id="PTHR43708:SF3">
    <property type="entry name" value="OXIDOREDUCTASE"/>
    <property type="match status" value="1"/>
</dbReference>
<dbReference type="Pfam" id="PF22725">
    <property type="entry name" value="GFO_IDH_MocA_C3"/>
    <property type="match status" value="1"/>
</dbReference>
<feature type="non-terminal residue" evidence="2">
    <location>
        <position position="240"/>
    </location>
</feature>
<sequence length="240" mass="26709">DKPLVMNSTESKILVELAQKKGVVNAVTFNHRFYPLVQQSRALIQQGGLGSLYIIQGGFHQDWLLYDTDYNWRVEAKEGGAVRAVGDIGTHWLDTIQFVTGLKVKAAFANLRTMVPVRKKPKASVETFAGKELKPSDYEKVPIDTEDCGIVLLKFVESEAMGVMSVSQVSAGRKCRLFYEIYGKSGGLSWDSEMPNQLWMGHRDEPNEILIKDPALMDSTAKPFARYPGGHAEGFPDSHT</sequence>
<reference evidence="2" key="1">
    <citation type="journal article" date="2014" name="Front. Microbiol.">
        <title>High frequency of phylogenetically diverse reductive dehalogenase-homologous genes in deep subseafloor sedimentary metagenomes.</title>
        <authorList>
            <person name="Kawai M."/>
            <person name="Futagami T."/>
            <person name="Toyoda A."/>
            <person name="Takaki Y."/>
            <person name="Nishi S."/>
            <person name="Hori S."/>
            <person name="Arai W."/>
            <person name="Tsubouchi T."/>
            <person name="Morono Y."/>
            <person name="Uchiyama I."/>
            <person name="Ito T."/>
            <person name="Fujiyama A."/>
            <person name="Inagaki F."/>
            <person name="Takami H."/>
        </authorList>
    </citation>
    <scope>NUCLEOTIDE SEQUENCE</scope>
    <source>
        <strain evidence="2">Expedition CK06-06</strain>
    </source>
</reference>